<dbReference type="Gene3D" id="3.50.50.60">
    <property type="entry name" value="FAD/NAD(P)-binding domain"/>
    <property type="match status" value="1"/>
</dbReference>
<accession>A0A8B7ZHG7</accession>
<keyword evidence="6 18" id="KW-0256">Endoplasmic reticulum</keyword>
<evidence type="ECO:0000256" key="14">
    <source>
        <dbReference type="ARBA" id="ARBA00047338"/>
    </source>
</evidence>
<dbReference type="Pfam" id="PF00743">
    <property type="entry name" value="FMO-like"/>
    <property type="match status" value="1"/>
</dbReference>
<keyword evidence="7 18" id="KW-0274">FAD</keyword>
<sequence>MPVKRVAVIGAGVAGLMSVKSCLEAGLEPVCFERNDQIGGVWLTPELTSWEGVRGGTVYQCLMTNSSKEMTAISDFPFPREYPPYLTPRHLLAYYRDFASHFKLDRHIRLAAEVTKVAPSEDHETTGQWEVWSQPRRRGDSAEHATTSEVFDAVIVATGMYNTAVVPNYPGQGEFTGEILHSNRFRSGEQFAGKTVLVVGGSHSAGDVAVDASRYAKQVYLSMRDGAWVIGRFGPGGMPTDAFGNHRWKSMVPEAIRRRMAKPLFEGHFDPDNLGLRCKRQLFDGYMMVNDEIQCRIICGALKCKPGVEHFTSGGVVFEDGTRVDGLDAVVFATGYELSFPFFEDNSIIADNFADLELYMHVWPARRAHPTMAAVGVVSALGAQTPLFELQSRWVVQVFLGNAQLPSIDERLEDVKRRKDAAFQKFGRHRIFCYPVPYCEEVAAKFGARPNFIKLLLTDPRLALRTFFGPAYPPTYRLNGPHPWKGARDAIMNGWANTVNPTRTRTVAKPAAGGALSTAIVVAVLLIGFVFVFS</sequence>
<comment type="catalytic activity">
    <reaction evidence="14">
        <text>hypotaurine + NADH + O2 + H(+) = taurine + NAD(+) + H2O</text>
        <dbReference type="Rhea" id="RHEA:74111"/>
        <dbReference type="ChEBI" id="CHEBI:15377"/>
        <dbReference type="ChEBI" id="CHEBI:15378"/>
        <dbReference type="ChEBI" id="CHEBI:15379"/>
        <dbReference type="ChEBI" id="CHEBI:57540"/>
        <dbReference type="ChEBI" id="CHEBI:57853"/>
        <dbReference type="ChEBI" id="CHEBI:57945"/>
        <dbReference type="ChEBI" id="CHEBI:507393"/>
        <dbReference type="EC" id="1.14.13.8"/>
    </reaction>
    <physiologicalReaction direction="left-to-right" evidence="14">
        <dbReference type="Rhea" id="RHEA:74112"/>
    </physiologicalReaction>
</comment>
<dbReference type="GO" id="GO:0004499">
    <property type="term" value="F:N,N-dimethylaniline monooxygenase activity"/>
    <property type="evidence" value="ECO:0007669"/>
    <property type="project" value="UniProtKB-UniRule"/>
</dbReference>
<evidence type="ECO:0000256" key="13">
    <source>
        <dbReference type="ARBA" id="ARBA00045957"/>
    </source>
</evidence>
<comment type="subcellular location">
    <subcellularLocation>
        <location evidence="2">Endoplasmic reticulum membrane</location>
        <topology evidence="2">Single-pass membrane protein</topology>
    </subcellularLocation>
</comment>
<dbReference type="GO" id="GO:0050660">
    <property type="term" value="F:flavin adenine dinucleotide binding"/>
    <property type="evidence" value="ECO:0007669"/>
    <property type="project" value="InterPro"/>
</dbReference>
<comment type="cofactor">
    <cofactor evidence="1 18 19">
        <name>FAD</name>
        <dbReference type="ChEBI" id="CHEBI:57692"/>
    </cofactor>
</comment>
<dbReference type="GO" id="GO:0034899">
    <property type="term" value="F:trimethylamine monooxygenase activity"/>
    <property type="evidence" value="ECO:0007669"/>
    <property type="project" value="UniProtKB-EC"/>
</dbReference>
<evidence type="ECO:0000256" key="1">
    <source>
        <dbReference type="ARBA" id="ARBA00001974"/>
    </source>
</evidence>
<evidence type="ECO:0000256" key="4">
    <source>
        <dbReference type="ARBA" id="ARBA00022630"/>
    </source>
</evidence>
<keyword evidence="8 18" id="KW-0521">NADP</keyword>
<comment type="similarity">
    <text evidence="3 18 19">Belongs to the FMO family.</text>
</comment>
<evidence type="ECO:0000256" key="17">
    <source>
        <dbReference type="ARBA" id="ARBA00049443"/>
    </source>
</evidence>
<dbReference type="InterPro" id="IPR050346">
    <property type="entry name" value="FMO-like"/>
</dbReference>
<dbReference type="OrthoDB" id="66881at2759"/>
<dbReference type="RefSeq" id="XP_022105093.1">
    <property type="nucleotide sequence ID" value="XM_022249401.1"/>
</dbReference>
<comment type="catalytic activity">
    <reaction evidence="16">
        <text>trimethylamine + NADPH + O2 = trimethylamine N-oxide + NADP(+) + H2O</text>
        <dbReference type="Rhea" id="RHEA:31979"/>
        <dbReference type="ChEBI" id="CHEBI:15377"/>
        <dbReference type="ChEBI" id="CHEBI:15379"/>
        <dbReference type="ChEBI" id="CHEBI:15724"/>
        <dbReference type="ChEBI" id="CHEBI:57783"/>
        <dbReference type="ChEBI" id="CHEBI:58349"/>
        <dbReference type="ChEBI" id="CHEBI:58389"/>
        <dbReference type="EC" id="1.14.13.148"/>
    </reaction>
    <physiologicalReaction direction="left-to-right" evidence="16">
        <dbReference type="Rhea" id="RHEA:31980"/>
    </physiologicalReaction>
</comment>
<keyword evidence="12 18" id="KW-0472">Membrane</keyword>
<reference evidence="22" key="1">
    <citation type="submission" date="2025-08" db="UniProtKB">
        <authorList>
            <consortium name="RefSeq"/>
        </authorList>
    </citation>
    <scope>IDENTIFICATION</scope>
</reference>
<comment type="catalytic activity">
    <reaction evidence="15">
        <text>hypotaurine + NADPH + O2 + H(+) = taurine + NADP(+) + H2O</text>
        <dbReference type="Rhea" id="RHEA:69819"/>
        <dbReference type="ChEBI" id="CHEBI:15377"/>
        <dbReference type="ChEBI" id="CHEBI:15378"/>
        <dbReference type="ChEBI" id="CHEBI:15379"/>
        <dbReference type="ChEBI" id="CHEBI:57783"/>
        <dbReference type="ChEBI" id="CHEBI:57853"/>
        <dbReference type="ChEBI" id="CHEBI:58349"/>
        <dbReference type="ChEBI" id="CHEBI:507393"/>
        <dbReference type="EC" id="1.14.13.8"/>
    </reaction>
    <physiologicalReaction direction="left-to-right" evidence="15">
        <dbReference type="Rhea" id="RHEA:69820"/>
    </physiologicalReaction>
</comment>
<name>A0A8B7ZHG7_ACAPL</name>
<evidence type="ECO:0000256" key="20">
    <source>
        <dbReference type="SAM" id="Phobius"/>
    </source>
</evidence>
<evidence type="ECO:0000313" key="22">
    <source>
        <dbReference type="RefSeq" id="XP_022105093.1"/>
    </source>
</evidence>
<evidence type="ECO:0000256" key="18">
    <source>
        <dbReference type="PIRNR" id="PIRNR000332"/>
    </source>
</evidence>
<dbReference type="GeneID" id="110987020"/>
<evidence type="ECO:0000256" key="5">
    <source>
        <dbReference type="ARBA" id="ARBA00022692"/>
    </source>
</evidence>
<protein>
    <recommendedName>
        <fullName evidence="19">Flavin-containing monooxygenase</fullName>
        <ecNumber evidence="19">1.-.-.-</ecNumber>
    </recommendedName>
</protein>
<evidence type="ECO:0000256" key="7">
    <source>
        <dbReference type="ARBA" id="ARBA00022827"/>
    </source>
</evidence>
<proteinExistence type="inferred from homology"/>
<keyword evidence="4 18" id="KW-0285">Flavoprotein</keyword>
<dbReference type="InterPro" id="IPR000960">
    <property type="entry name" value="Flavin_mOase"/>
</dbReference>
<evidence type="ECO:0000256" key="9">
    <source>
        <dbReference type="ARBA" id="ARBA00022989"/>
    </source>
</evidence>
<comment type="function">
    <text evidence="13">Broad spectrum monooxygenase that catalyzes the oxygenation of a wide variety of nitrogen- and sulfur-containing compounds including xenobiotics. Catalyzes the S-oxygenation of hypotaurine to produce taurine, an organic osmolyte involved in cell volume regulation as well as a variety of cytoprotective and developmental processes. In vitro, catalyzes the N-oxygenation of trimethylamine (TMA) to produce trimethylamine N-oxide (TMAO) and could therefore participate to the detoxification of this compound that is generated by the action of gut microbiota from dietary precursors such as choline, choline containing compounds, betaine or L-carnitine.</text>
</comment>
<dbReference type="AlphaFoldDB" id="A0A8B7ZHG7"/>
<dbReference type="FunFam" id="3.50.50.60:FF:000159">
    <property type="entry name" value="Dimethylaniline monooxygenase [N-oxide-forming]"/>
    <property type="match status" value="1"/>
</dbReference>
<evidence type="ECO:0000256" key="19">
    <source>
        <dbReference type="RuleBase" id="RU361177"/>
    </source>
</evidence>
<evidence type="ECO:0000256" key="3">
    <source>
        <dbReference type="ARBA" id="ARBA00009183"/>
    </source>
</evidence>
<keyword evidence="11 18" id="KW-0503">Monooxygenase</keyword>
<dbReference type="InterPro" id="IPR020946">
    <property type="entry name" value="Flavin_mOase-like"/>
</dbReference>
<evidence type="ECO:0000313" key="21">
    <source>
        <dbReference type="Proteomes" id="UP000694845"/>
    </source>
</evidence>
<keyword evidence="9 20" id="KW-1133">Transmembrane helix</keyword>
<keyword evidence="21" id="KW-1185">Reference proteome</keyword>
<dbReference type="GO" id="GO:0005789">
    <property type="term" value="C:endoplasmic reticulum membrane"/>
    <property type="evidence" value="ECO:0007669"/>
    <property type="project" value="UniProtKB-SubCell"/>
</dbReference>
<evidence type="ECO:0000256" key="2">
    <source>
        <dbReference type="ARBA" id="ARBA00004389"/>
    </source>
</evidence>
<dbReference type="KEGG" id="aplc:110987020"/>
<dbReference type="GO" id="GO:0050661">
    <property type="term" value="F:NADP binding"/>
    <property type="evidence" value="ECO:0007669"/>
    <property type="project" value="InterPro"/>
</dbReference>
<dbReference type="PANTHER" id="PTHR23023">
    <property type="entry name" value="DIMETHYLANILINE MONOOXYGENASE"/>
    <property type="match status" value="1"/>
</dbReference>
<dbReference type="OMA" id="FGRHRIF"/>
<dbReference type="Proteomes" id="UP000694845">
    <property type="component" value="Unplaced"/>
</dbReference>
<keyword evidence="10 18" id="KW-0560">Oxidoreductase</keyword>
<evidence type="ECO:0000256" key="11">
    <source>
        <dbReference type="ARBA" id="ARBA00023033"/>
    </source>
</evidence>
<evidence type="ECO:0000256" key="6">
    <source>
        <dbReference type="ARBA" id="ARBA00022824"/>
    </source>
</evidence>
<keyword evidence="5 20" id="KW-0812">Transmembrane</keyword>
<dbReference type="PRINTS" id="PR00370">
    <property type="entry name" value="FMOXYGENASE"/>
</dbReference>
<evidence type="ECO:0000256" key="16">
    <source>
        <dbReference type="ARBA" id="ARBA00048088"/>
    </source>
</evidence>
<feature type="transmembrane region" description="Helical" evidence="20">
    <location>
        <begin position="511"/>
        <end position="533"/>
    </location>
</feature>
<evidence type="ECO:0000256" key="10">
    <source>
        <dbReference type="ARBA" id="ARBA00023002"/>
    </source>
</evidence>
<dbReference type="SUPFAM" id="SSF51905">
    <property type="entry name" value="FAD/NAD(P)-binding domain"/>
    <property type="match status" value="2"/>
</dbReference>
<organism evidence="21 22">
    <name type="scientific">Acanthaster planci</name>
    <name type="common">Crown-of-thorns starfish</name>
    <dbReference type="NCBI Taxonomy" id="133434"/>
    <lineage>
        <taxon>Eukaryota</taxon>
        <taxon>Metazoa</taxon>
        <taxon>Echinodermata</taxon>
        <taxon>Eleutherozoa</taxon>
        <taxon>Asterozoa</taxon>
        <taxon>Asteroidea</taxon>
        <taxon>Valvatacea</taxon>
        <taxon>Valvatida</taxon>
        <taxon>Acanthasteridae</taxon>
        <taxon>Acanthaster</taxon>
    </lineage>
</organism>
<evidence type="ECO:0000256" key="15">
    <source>
        <dbReference type="ARBA" id="ARBA00048041"/>
    </source>
</evidence>
<gene>
    <name evidence="22" type="primary">LOC110987020</name>
</gene>
<evidence type="ECO:0000256" key="8">
    <source>
        <dbReference type="ARBA" id="ARBA00022857"/>
    </source>
</evidence>
<dbReference type="PIRSF" id="PIRSF000332">
    <property type="entry name" value="FMO"/>
    <property type="match status" value="1"/>
</dbReference>
<dbReference type="InterPro" id="IPR036188">
    <property type="entry name" value="FAD/NAD-bd_sf"/>
</dbReference>
<evidence type="ECO:0000256" key="12">
    <source>
        <dbReference type="ARBA" id="ARBA00023136"/>
    </source>
</evidence>
<comment type="catalytic activity">
    <reaction evidence="17">
        <text>N,N-dimethylaniline + NADPH + O2 + H(+) = N,N-dimethylaniline N-oxide + NADP(+) + H2O</text>
        <dbReference type="Rhea" id="RHEA:24468"/>
        <dbReference type="ChEBI" id="CHEBI:15377"/>
        <dbReference type="ChEBI" id="CHEBI:15378"/>
        <dbReference type="ChEBI" id="CHEBI:15379"/>
        <dbReference type="ChEBI" id="CHEBI:16269"/>
        <dbReference type="ChEBI" id="CHEBI:17735"/>
        <dbReference type="ChEBI" id="CHEBI:57783"/>
        <dbReference type="ChEBI" id="CHEBI:58349"/>
        <dbReference type="EC" id="1.14.13.8"/>
    </reaction>
    <physiologicalReaction direction="left-to-right" evidence="17">
        <dbReference type="Rhea" id="RHEA:24469"/>
    </physiologicalReaction>
</comment>
<dbReference type="EC" id="1.-.-.-" evidence="19"/>